<dbReference type="PRINTS" id="PR01840">
    <property type="entry name" value="TATCFAMILY"/>
</dbReference>
<feature type="transmembrane region" description="Helical" evidence="5">
    <location>
        <begin position="214"/>
        <end position="232"/>
    </location>
</feature>
<reference evidence="6 7" key="1">
    <citation type="journal article" date="1999" name="Proc. Jpn. Acad.">
        <title>Determination of the complete genomic DNA sequence of Thermoplasma volvanium GSS1.</title>
        <authorList>
            <person name="Kawashima T."/>
            <person name="Yamamoto Y."/>
            <person name="Aramaki H."/>
            <person name="Nunoshiba T."/>
            <person name="Kawamoto T."/>
            <person name="Watanabe K."/>
            <person name="Yamazaki M."/>
            <person name="Kanehori K."/>
            <person name="Amano N."/>
            <person name="Ohya Y."/>
            <person name="Makino K."/>
            <person name="Suzuki M."/>
        </authorList>
    </citation>
    <scope>NUCLEOTIDE SEQUENCE [LARGE SCALE GENOMIC DNA]</scope>
    <source>
        <strain evidence="7">ATCC 51530 / DSM 4299 / JCM 9571 / NBRC 15438 / GSS1</strain>
    </source>
</reference>
<feature type="transmembrane region" description="Helical" evidence="5">
    <location>
        <begin position="130"/>
        <end position="150"/>
    </location>
</feature>
<reference evidence="6 7" key="2">
    <citation type="journal article" date="2000" name="Proc. Natl. Acad. Sci. U.S.A.">
        <title>Archaeal adaptation to higher temperatures revealed by genomic sequence of Thermoplasma volcanium.</title>
        <authorList>
            <person name="Kawashima T."/>
            <person name="Amano N."/>
            <person name="Koike H."/>
            <person name="Makino S."/>
            <person name="Higuchi S."/>
            <person name="Kawashima-Ohya Y."/>
            <person name="Watanabe K."/>
            <person name="Yamazaki M."/>
            <person name="Kanehori K."/>
            <person name="Kawamoto T."/>
            <person name="Nunoshiba T."/>
            <person name="Yamamoto Y."/>
            <person name="Aramaki H."/>
            <person name="Makino K."/>
            <person name="Suzuki M."/>
        </authorList>
    </citation>
    <scope>NUCLEOTIDE SEQUENCE [LARGE SCALE GENOMIC DNA]</scope>
    <source>
        <strain evidence="7">ATCC 51530 / DSM 4299 / JCM 9571 / NBRC 15438 / GSS1</strain>
    </source>
</reference>
<name>Q97BT1_THEVO</name>
<dbReference type="AlphaFoldDB" id="Q97BT1"/>
<keyword evidence="5" id="KW-1003">Cell membrane</keyword>
<dbReference type="HAMAP" id="MF_00902">
    <property type="entry name" value="TatC"/>
    <property type="match status" value="1"/>
</dbReference>
<dbReference type="PANTHER" id="PTHR30371:SF0">
    <property type="entry name" value="SEC-INDEPENDENT PROTEIN TRANSLOCASE PROTEIN TATC, CHLOROPLASTIC-RELATED"/>
    <property type="match status" value="1"/>
</dbReference>
<keyword evidence="5" id="KW-0813">Transport</keyword>
<feature type="transmembrane region" description="Helical" evidence="5">
    <location>
        <begin position="20"/>
        <end position="39"/>
    </location>
</feature>
<dbReference type="PhylomeDB" id="Q97BT1"/>
<dbReference type="NCBIfam" id="TIGR01912">
    <property type="entry name" value="TatC-Arch"/>
    <property type="match status" value="1"/>
</dbReference>
<keyword evidence="2 5" id="KW-0812">Transmembrane</keyword>
<comment type="function">
    <text evidence="5">Part of the twin-arginine translocation (Tat) system that transports large folded proteins containing a characteristic twin-arginine motif in their signal peptide across membranes.</text>
</comment>
<dbReference type="GeneID" id="1440886"/>
<protein>
    <recommendedName>
        <fullName evidence="5">Sec-independent protein translocase protein TatC</fullName>
    </recommendedName>
</protein>
<keyword evidence="4 5" id="KW-0472">Membrane</keyword>
<dbReference type="Proteomes" id="UP000001017">
    <property type="component" value="Chromosome"/>
</dbReference>
<dbReference type="InterPro" id="IPR011532">
    <property type="entry name" value="TatC_arc"/>
</dbReference>
<dbReference type="PANTHER" id="PTHR30371">
    <property type="entry name" value="SEC-INDEPENDENT PROTEIN TRANSLOCASE PROTEIN TATC"/>
    <property type="match status" value="1"/>
</dbReference>
<keyword evidence="3 5" id="KW-1133">Transmembrane helix</keyword>
<comment type="subunit">
    <text evidence="5">Forms a complex with TatA.</text>
</comment>
<evidence type="ECO:0000256" key="3">
    <source>
        <dbReference type="ARBA" id="ARBA00022989"/>
    </source>
</evidence>
<sequence>MPNEILDLLQKNIDELRLRVTRALIGFFVFFLIFFTFRFEYINMLGRKIPMLYPDPYSNVGAQFLVLAESHVLPKKVELIAVKPTDAMVADIYSVMFLAILFSMPIIVTEIGRFVGPGLRKQEISAIRSLGIPAAVLFAIGSIFGFWFIFPDLFKIFFYFDSSVGAYPTMSISSFTSFLFVYIISFGLSFEMPVIMVALTRLKLVQANFWLRNWRYAVVGSLIFGLVFSPGVLGVSMMIMALPMMLLYVLGAFIAKRVEEKSEAMTATAPYN</sequence>
<comment type="subcellular location">
    <subcellularLocation>
        <location evidence="5">Cell membrane</location>
        <topology evidence="5">Multi-pass membrane protein</topology>
    </subcellularLocation>
    <subcellularLocation>
        <location evidence="1">Membrane</location>
        <topology evidence="1">Multi-pass membrane protein</topology>
    </subcellularLocation>
</comment>
<dbReference type="eggNOG" id="arCOG01919">
    <property type="taxonomic scope" value="Archaea"/>
</dbReference>
<evidence type="ECO:0000256" key="1">
    <source>
        <dbReference type="ARBA" id="ARBA00004141"/>
    </source>
</evidence>
<dbReference type="GO" id="GO:0009977">
    <property type="term" value="F:proton motive force dependent protein transmembrane transporter activity"/>
    <property type="evidence" value="ECO:0007669"/>
    <property type="project" value="TreeGrafter"/>
</dbReference>
<proteinExistence type="inferred from homology"/>
<gene>
    <name evidence="5" type="primary">tatC</name>
    <name evidence="6" type="ORF">TVG0363970</name>
</gene>
<evidence type="ECO:0000313" key="6">
    <source>
        <dbReference type="EMBL" id="BAB59516.1"/>
    </source>
</evidence>
<comment type="caution">
    <text evidence="5">Lacks conserved residue(s) required for the propagation of feature annotation.</text>
</comment>
<dbReference type="PaxDb" id="273116-14324589"/>
<keyword evidence="7" id="KW-1185">Reference proteome</keyword>
<feature type="transmembrane region" description="Helical" evidence="5">
    <location>
        <begin position="92"/>
        <end position="109"/>
    </location>
</feature>
<evidence type="ECO:0000256" key="4">
    <source>
        <dbReference type="ARBA" id="ARBA00023136"/>
    </source>
</evidence>
<evidence type="ECO:0000256" key="2">
    <source>
        <dbReference type="ARBA" id="ARBA00022692"/>
    </source>
</evidence>
<dbReference type="GO" id="GO:0065002">
    <property type="term" value="P:intracellular protein transmembrane transport"/>
    <property type="evidence" value="ECO:0007669"/>
    <property type="project" value="TreeGrafter"/>
</dbReference>
<dbReference type="HOGENOM" id="CLU_031942_3_2_2"/>
<dbReference type="GO" id="GO:0043953">
    <property type="term" value="P:protein transport by the Tat complex"/>
    <property type="evidence" value="ECO:0007669"/>
    <property type="project" value="UniProtKB-UniRule"/>
</dbReference>
<dbReference type="EMBL" id="BA000011">
    <property type="protein sequence ID" value="BAB59516.1"/>
    <property type="molecule type" value="Genomic_DNA"/>
</dbReference>
<dbReference type="Pfam" id="PF00902">
    <property type="entry name" value="TatC"/>
    <property type="match status" value="1"/>
</dbReference>
<organism evidence="6 7">
    <name type="scientific">Thermoplasma volcanium (strain ATCC 51530 / DSM 4299 / JCM 9571 / NBRC 15438 / GSS1)</name>
    <dbReference type="NCBI Taxonomy" id="273116"/>
    <lineage>
        <taxon>Archaea</taxon>
        <taxon>Methanobacteriati</taxon>
        <taxon>Thermoplasmatota</taxon>
        <taxon>Thermoplasmata</taxon>
        <taxon>Thermoplasmatales</taxon>
        <taxon>Thermoplasmataceae</taxon>
        <taxon>Thermoplasma</taxon>
    </lineage>
</organism>
<dbReference type="OrthoDB" id="15305at2157"/>
<accession>Q97BT1</accession>
<dbReference type="STRING" id="273116.gene:9381151"/>
<keyword evidence="5" id="KW-0653">Protein transport</keyword>
<comment type="similarity">
    <text evidence="5">Belongs to the TatC family.</text>
</comment>
<feature type="transmembrane region" description="Helical" evidence="5">
    <location>
        <begin position="238"/>
        <end position="255"/>
    </location>
</feature>
<dbReference type="InterPro" id="IPR002033">
    <property type="entry name" value="TatC"/>
</dbReference>
<evidence type="ECO:0000256" key="5">
    <source>
        <dbReference type="HAMAP-Rule" id="MF_00902"/>
    </source>
</evidence>
<dbReference type="KEGG" id="tvo:TVG0363970"/>
<evidence type="ECO:0000313" key="7">
    <source>
        <dbReference type="Proteomes" id="UP000001017"/>
    </source>
</evidence>
<dbReference type="RefSeq" id="WP_010916628.1">
    <property type="nucleotide sequence ID" value="NC_002689.2"/>
</dbReference>
<keyword evidence="5" id="KW-0811">Translocation</keyword>
<dbReference type="GO" id="GO:0033281">
    <property type="term" value="C:TAT protein transport complex"/>
    <property type="evidence" value="ECO:0007669"/>
    <property type="project" value="UniProtKB-UniRule"/>
</dbReference>